<dbReference type="EMBL" id="JAUESC010000003">
    <property type="protein sequence ID" value="KAK0599396.1"/>
    <property type="molecule type" value="Genomic_DNA"/>
</dbReference>
<feature type="region of interest" description="Disordered" evidence="1">
    <location>
        <begin position="178"/>
        <end position="221"/>
    </location>
</feature>
<name>A0AA39W290_ACESA</name>
<dbReference type="AlphaFoldDB" id="A0AA39W290"/>
<evidence type="ECO:0000256" key="1">
    <source>
        <dbReference type="SAM" id="MobiDB-lite"/>
    </source>
</evidence>
<keyword evidence="4" id="KW-1185">Reference proteome</keyword>
<proteinExistence type="predicted"/>
<evidence type="ECO:0000313" key="4">
    <source>
        <dbReference type="Proteomes" id="UP001168877"/>
    </source>
</evidence>
<feature type="compositionally biased region" description="Low complexity" evidence="1">
    <location>
        <begin position="203"/>
        <end position="212"/>
    </location>
</feature>
<organism evidence="3 4">
    <name type="scientific">Acer saccharum</name>
    <name type="common">Sugar maple</name>
    <dbReference type="NCBI Taxonomy" id="4024"/>
    <lineage>
        <taxon>Eukaryota</taxon>
        <taxon>Viridiplantae</taxon>
        <taxon>Streptophyta</taxon>
        <taxon>Embryophyta</taxon>
        <taxon>Tracheophyta</taxon>
        <taxon>Spermatophyta</taxon>
        <taxon>Magnoliopsida</taxon>
        <taxon>eudicotyledons</taxon>
        <taxon>Gunneridae</taxon>
        <taxon>Pentapetalae</taxon>
        <taxon>rosids</taxon>
        <taxon>malvids</taxon>
        <taxon>Sapindales</taxon>
        <taxon>Sapindaceae</taxon>
        <taxon>Hippocastanoideae</taxon>
        <taxon>Acereae</taxon>
        <taxon>Acer</taxon>
    </lineage>
</organism>
<comment type="caution">
    <text evidence="3">The sequence shown here is derived from an EMBL/GenBank/DDBJ whole genome shotgun (WGS) entry which is preliminary data.</text>
</comment>
<reference evidence="3" key="2">
    <citation type="submission" date="2023-06" db="EMBL/GenBank/DDBJ databases">
        <authorList>
            <person name="Swenson N.G."/>
            <person name="Wegrzyn J.L."/>
            <person name="Mcevoy S.L."/>
        </authorList>
    </citation>
    <scope>NUCLEOTIDE SEQUENCE</scope>
    <source>
        <strain evidence="3">NS2018</strain>
        <tissue evidence="3">Leaf</tissue>
    </source>
</reference>
<reference evidence="3" key="1">
    <citation type="journal article" date="2022" name="Plant J.">
        <title>Strategies of tolerance reflected in two North American maple genomes.</title>
        <authorList>
            <person name="McEvoy S.L."/>
            <person name="Sezen U.U."/>
            <person name="Trouern-Trend A."/>
            <person name="McMahon S.M."/>
            <person name="Schaberg P.G."/>
            <person name="Yang J."/>
            <person name="Wegrzyn J.L."/>
            <person name="Swenson N.G."/>
        </authorList>
    </citation>
    <scope>NUCLEOTIDE SEQUENCE</scope>
    <source>
        <strain evidence="3">NS2018</strain>
    </source>
</reference>
<dbReference type="Pfam" id="PF03732">
    <property type="entry name" value="Retrotrans_gag"/>
    <property type="match status" value="1"/>
</dbReference>
<sequence>MDHPLFMHRGKKLELPLFHGDDVFGWLFRVERYFKINGIPEIDRVIATLICLEGRAISLFQWMETQPHFTSWQKFRLALLQRFEGGLTGDPTEKLMAVKQESFITECRDRFEVLVVTLQGIPDSIFHGAFLNGLCDDIRTEVKLHFAVDLQAVMFLAQKIEERNDTVERCHKMKWSRGWRPDGSISPNNSTLGPNLLGTGKNPSPTSPIIPSSHHDQHSSS</sequence>
<dbReference type="Proteomes" id="UP001168877">
    <property type="component" value="Unassembled WGS sequence"/>
</dbReference>
<accession>A0AA39W290</accession>
<evidence type="ECO:0000259" key="2">
    <source>
        <dbReference type="Pfam" id="PF03732"/>
    </source>
</evidence>
<protein>
    <recommendedName>
        <fullName evidence="2">Retrotransposon gag domain-containing protein</fullName>
    </recommendedName>
</protein>
<feature type="domain" description="Retrotransposon gag" evidence="2">
    <location>
        <begin position="50"/>
        <end position="134"/>
    </location>
</feature>
<gene>
    <name evidence="3" type="ORF">LWI29_004883</name>
</gene>
<dbReference type="InterPro" id="IPR005162">
    <property type="entry name" value="Retrotrans_gag_dom"/>
</dbReference>
<evidence type="ECO:0000313" key="3">
    <source>
        <dbReference type="EMBL" id="KAK0599396.1"/>
    </source>
</evidence>